<evidence type="ECO:0000256" key="1">
    <source>
        <dbReference type="ARBA" id="ARBA00001935"/>
    </source>
</evidence>
<feature type="domain" description="Copper amine oxidase N3-terminal" evidence="16">
    <location>
        <begin position="104"/>
        <end position="202"/>
    </location>
</feature>
<evidence type="ECO:0000256" key="12">
    <source>
        <dbReference type="PIRSR" id="PIRSR600269-50"/>
    </source>
</evidence>
<feature type="domain" description="Copper amine oxidase catalytic" evidence="15">
    <location>
        <begin position="227"/>
        <end position="629"/>
    </location>
</feature>
<protein>
    <recommendedName>
        <fullName evidence="14">Amine oxidase</fullName>
        <ecNumber evidence="14">1.4.3.-</ecNumber>
    </recommendedName>
</protein>
<organism evidence="18 19">
    <name type="scientific">Amycolatopsis cihanbeyliensis</name>
    <dbReference type="NCBI Taxonomy" id="1128664"/>
    <lineage>
        <taxon>Bacteria</taxon>
        <taxon>Bacillati</taxon>
        <taxon>Actinomycetota</taxon>
        <taxon>Actinomycetes</taxon>
        <taxon>Pseudonocardiales</taxon>
        <taxon>Pseudonocardiaceae</taxon>
        <taxon>Amycolatopsis</taxon>
    </lineage>
</organism>
<dbReference type="Pfam" id="PF02728">
    <property type="entry name" value="Cu_amine_oxidN3"/>
    <property type="match status" value="1"/>
</dbReference>
<dbReference type="SUPFAM" id="SSF49998">
    <property type="entry name" value="Amine oxidase catalytic domain"/>
    <property type="match status" value="1"/>
</dbReference>
<comment type="subunit">
    <text evidence="5">Homodimer.</text>
</comment>
<feature type="domain" description="AGAO-like N2" evidence="17">
    <location>
        <begin position="15"/>
        <end position="88"/>
    </location>
</feature>
<evidence type="ECO:0000256" key="3">
    <source>
        <dbReference type="ARBA" id="ARBA00001947"/>
    </source>
</evidence>
<evidence type="ECO:0000259" key="16">
    <source>
        <dbReference type="Pfam" id="PF02728"/>
    </source>
</evidence>
<dbReference type="NCBIfam" id="NF008559">
    <property type="entry name" value="PRK11504.1"/>
    <property type="match status" value="1"/>
</dbReference>
<dbReference type="EC" id="1.4.3.-" evidence="14"/>
<proteinExistence type="inferred from homology"/>
<evidence type="ECO:0000256" key="14">
    <source>
        <dbReference type="RuleBase" id="RU000672"/>
    </source>
</evidence>
<comment type="similarity">
    <text evidence="4 14">Belongs to the copper/topaquinone oxidase family.</text>
</comment>
<reference evidence="18 19" key="1">
    <citation type="submission" date="2019-06" db="EMBL/GenBank/DDBJ databases">
        <title>Sequencing the genomes of 1000 actinobacteria strains.</title>
        <authorList>
            <person name="Klenk H.-P."/>
        </authorList>
    </citation>
    <scope>NUCLEOTIDE SEQUENCE [LARGE SCALE GENOMIC DNA]</scope>
    <source>
        <strain evidence="18 19">DSM 45679</strain>
    </source>
</reference>
<feature type="active site" description="Schiff-base intermediate with substrate; via topaquinone" evidence="12">
    <location>
        <position position="387"/>
    </location>
</feature>
<keyword evidence="11" id="KW-0464">Manganese</keyword>
<dbReference type="InterPro" id="IPR000269">
    <property type="entry name" value="Cu_amine_oxidase"/>
</dbReference>
<dbReference type="Gene3D" id="2.70.98.20">
    <property type="entry name" value="Copper amine oxidase, catalytic domain"/>
    <property type="match status" value="1"/>
</dbReference>
<evidence type="ECO:0000259" key="17">
    <source>
        <dbReference type="Pfam" id="PF21994"/>
    </source>
</evidence>
<sequence length="644" mass="71115">MTATTSTLHPLDPLTAAEIDRVRTVLTEAGRCGESTRYASVLPLEPPKAEVRAHRPGQPCTRRAQAVLLDVRTGGCAEATIDLIAGTLLSHRELDVEHRPYGQPAVLIEEYDRCADLVKADPRWQQAMARRGITDTTHAFVAPLAPGFFDRPDERGRRLLRGLTFLREHTEDSPWAHPVEGLLATVDLIAGEVIELDDAGEVPVPYRHGNFDPASVGPARTSLKPLEISQPEGPSFRVRGSEVEWESWRLRVGFNPREGLTLHQVSFTEDGEPRPVLYRASIAEMVVPYGDPAPWRRWISYFDAGEYLLGKNANSLKLGCDCLGVIHYLDAVVAGDHGEPVVIPQAICLHEEDHGILWKHTNVLTGAVETRRSRRLVISFFTTIGNYDYGFYWYFYLDGRIELEVKATGVVFCGAAHPGTESPYATEIAPGLMAPVHQHLFCARLDMEVAGQRNSVEEIDVLGVPVGPDNPYGNAFTTRTTPLRRESEAARPADPAAGRVWRVFSPDSRGELGRPRGYQLVPRPGPTLLARPEAAVHQRATFATRHLWVTRYSEDERFPAGDYPNQHAGGAGLPAWTAADRDLTGTDLVLWHVFGPTHVPRPEDWPVMPVDTCGFTLKPVGFCDRNPALDLPAPGCHPSAKEDS</sequence>
<dbReference type="OrthoDB" id="9772590at2"/>
<comment type="cofactor">
    <cofactor evidence="2">
        <name>Mn(2+)</name>
        <dbReference type="ChEBI" id="CHEBI:29035"/>
    </cofactor>
</comment>
<comment type="cofactor">
    <cofactor evidence="3">
        <name>Zn(2+)</name>
        <dbReference type="ChEBI" id="CHEBI:29105"/>
    </cofactor>
</comment>
<dbReference type="InterPro" id="IPR015798">
    <property type="entry name" value="Cu_amine_oxidase_C"/>
</dbReference>
<keyword evidence="6 14" id="KW-0479">Metal-binding</keyword>
<dbReference type="Gene3D" id="3.10.450.40">
    <property type="match status" value="2"/>
</dbReference>
<dbReference type="Pfam" id="PF21994">
    <property type="entry name" value="AGAO-like_N2"/>
    <property type="match status" value="1"/>
</dbReference>
<dbReference type="InterPro" id="IPR036460">
    <property type="entry name" value="Cu_amine_oxidase_C_sf"/>
</dbReference>
<dbReference type="GO" id="GO:0008131">
    <property type="term" value="F:primary methylamine oxidase activity"/>
    <property type="evidence" value="ECO:0007669"/>
    <property type="project" value="InterPro"/>
</dbReference>
<dbReference type="GO" id="GO:0005507">
    <property type="term" value="F:copper ion binding"/>
    <property type="evidence" value="ECO:0007669"/>
    <property type="project" value="InterPro"/>
</dbReference>
<dbReference type="PANTHER" id="PTHR10638:SF86">
    <property type="entry name" value="COPPER AMINE OXIDASE 1-RELATED"/>
    <property type="match status" value="1"/>
</dbReference>
<evidence type="ECO:0000259" key="15">
    <source>
        <dbReference type="Pfam" id="PF01179"/>
    </source>
</evidence>
<dbReference type="PANTHER" id="PTHR10638">
    <property type="entry name" value="COPPER AMINE OXIDASE"/>
    <property type="match status" value="1"/>
</dbReference>
<comment type="PTM">
    <text evidence="13 14">Topaquinone (TPQ) is generated by copper-dependent autoxidation of a specific tyrosyl residue.</text>
</comment>
<feature type="active site" description="Proton acceptor" evidence="12">
    <location>
        <position position="303"/>
    </location>
</feature>
<evidence type="ECO:0000256" key="11">
    <source>
        <dbReference type="ARBA" id="ARBA00023211"/>
    </source>
</evidence>
<evidence type="ECO:0000256" key="13">
    <source>
        <dbReference type="PIRSR" id="PIRSR600269-51"/>
    </source>
</evidence>
<dbReference type="PROSITE" id="PS01164">
    <property type="entry name" value="COPPER_AMINE_OXID_1"/>
    <property type="match status" value="1"/>
</dbReference>
<dbReference type="InterPro" id="IPR054157">
    <property type="entry name" value="AGAO-like_N2"/>
</dbReference>
<dbReference type="GO" id="GO:0048038">
    <property type="term" value="F:quinone binding"/>
    <property type="evidence" value="ECO:0007669"/>
    <property type="project" value="InterPro"/>
</dbReference>
<dbReference type="Pfam" id="PF01179">
    <property type="entry name" value="Cu_amine_oxid"/>
    <property type="match status" value="1"/>
</dbReference>
<evidence type="ECO:0000256" key="8">
    <source>
        <dbReference type="ARBA" id="ARBA00023002"/>
    </source>
</evidence>
<comment type="caution">
    <text evidence="18">The sequence shown here is derived from an EMBL/GenBank/DDBJ whole genome shotgun (WGS) entry which is preliminary data.</text>
</comment>
<dbReference type="InterPro" id="IPR016182">
    <property type="entry name" value="Cu_amine_oxidase_N-reg"/>
</dbReference>
<evidence type="ECO:0000313" key="18">
    <source>
        <dbReference type="EMBL" id="TQI93775.1"/>
    </source>
</evidence>
<comment type="cofactor">
    <cofactor evidence="1">
        <name>Cu cation</name>
        <dbReference type="ChEBI" id="CHEBI:23378"/>
    </cofactor>
</comment>
<gene>
    <name evidence="18" type="ORF">FB471_5917</name>
</gene>
<evidence type="ECO:0000256" key="4">
    <source>
        <dbReference type="ARBA" id="ARBA00007983"/>
    </source>
</evidence>
<keyword evidence="10" id="KW-1015">Disulfide bond</keyword>
<dbReference type="InterPro" id="IPR049948">
    <property type="entry name" value="Cu_Am_ox_TPQ-bd"/>
</dbReference>
<feature type="modified residue" description="2',4',5'-topaquinone" evidence="13">
    <location>
        <position position="387"/>
    </location>
</feature>
<keyword evidence="7 12" id="KW-0801">TPQ</keyword>
<dbReference type="FunFam" id="2.70.98.20:FF:000001">
    <property type="entry name" value="Amine oxidase"/>
    <property type="match status" value="1"/>
</dbReference>
<evidence type="ECO:0000313" key="19">
    <source>
        <dbReference type="Proteomes" id="UP000320876"/>
    </source>
</evidence>
<evidence type="ECO:0000256" key="6">
    <source>
        <dbReference type="ARBA" id="ARBA00022723"/>
    </source>
</evidence>
<evidence type="ECO:0000256" key="7">
    <source>
        <dbReference type="ARBA" id="ARBA00022772"/>
    </source>
</evidence>
<dbReference type="Proteomes" id="UP000320876">
    <property type="component" value="Unassembled WGS sequence"/>
</dbReference>
<dbReference type="SUPFAM" id="SSF54416">
    <property type="entry name" value="Amine oxidase N-terminal region"/>
    <property type="match status" value="2"/>
</dbReference>
<keyword evidence="19" id="KW-1185">Reference proteome</keyword>
<keyword evidence="8 14" id="KW-0560">Oxidoreductase</keyword>
<accession>A0A542CSH5</accession>
<name>A0A542CSH5_AMYCI</name>
<evidence type="ECO:0000256" key="5">
    <source>
        <dbReference type="ARBA" id="ARBA00011738"/>
    </source>
</evidence>
<comment type="cofactor">
    <cofactor evidence="14">
        <name>Cu cation</name>
        <dbReference type="ChEBI" id="CHEBI:23378"/>
    </cofactor>
    <text evidence="14">Contains 1 topaquinone per subunit.</text>
</comment>
<dbReference type="RefSeq" id="WP_142002866.1">
    <property type="nucleotide sequence ID" value="NZ_VFML01000002.1"/>
</dbReference>
<keyword evidence="9 14" id="KW-0186">Copper</keyword>
<dbReference type="GO" id="GO:0009308">
    <property type="term" value="P:amine metabolic process"/>
    <property type="evidence" value="ECO:0007669"/>
    <property type="project" value="UniProtKB-UniRule"/>
</dbReference>
<evidence type="ECO:0000256" key="2">
    <source>
        <dbReference type="ARBA" id="ARBA00001936"/>
    </source>
</evidence>
<evidence type="ECO:0000256" key="9">
    <source>
        <dbReference type="ARBA" id="ARBA00023008"/>
    </source>
</evidence>
<dbReference type="AlphaFoldDB" id="A0A542CSH5"/>
<evidence type="ECO:0000256" key="10">
    <source>
        <dbReference type="ARBA" id="ARBA00023157"/>
    </source>
</evidence>
<dbReference type="EMBL" id="VFML01000002">
    <property type="protein sequence ID" value="TQI93775.1"/>
    <property type="molecule type" value="Genomic_DNA"/>
</dbReference>
<dbReference type="InterPro" id="IPR015802">
    <property type="entry name" value="Cu_amine_oxidase_N3"/>
</dbReference>